<evidence type="ECO:0000259" key="7">
    <source>
        <dbReference type="PROSITE" id="PS50011"/>
    </source>
</evidence>
<dbReference type="Gene3D" id="1.10.510.10">
    <property type="entry name" value="Transferase(Phosphotransferase) domain 1"/>
    <property type="match status" value="1"/>
</dbReference>
<sequence>MVSCIKPRKKLVVTTWQSRSLSRPVVMQCKPGTTYPCVSSSTYNNSLAAALDEQLSKREIQACSMLSHPNIVPYRNSFRHEGLLHLVFDFVCEGLVKLLSKNKRGVKPLEARRIIFQLCKALEYCHSNRFIHRDVKPDNILIDENGDIKLCDFGVARTVQFEGDPLSDYVSTRWYRPPEQELRLDRYSFDADMWSVGCVLMELLMGRPLFPGNTQIEQINLIQSYLGPLPAALHAKLPRGVVSVQTASKSFQELLGDRPLPDGTLDFLVNTLQLEPKLRLSAKQCLEHPFLKPLRDAELRDREQRRRSGRASRLSDDDGIEEDIPGEERASSRAHHTQLKADQKCRLDFKHYDGKEVSSTASAKAKQPRRLNGRSPNTCDNNTEWDSDDIQEIIETEDADLLSRSRIRHNGESINNECKLLGSVAPSKIATRRRSLRASSKADIDPLDGDSCYEDDFEEYHHSS</sequence>
<dbReference type="PANTHER" id="PTHR24055">
    <property type="entry name" value="MITOGEN-ACTIVATED PROTEIN KINASE"/>
    <property type="match status" value="1"/>
</dbReference>
<dbReference type="Pfam" id="PF00069">
    <property type="entry name" value="Pkinase"/>
    <property type="match status" value="1"/>
</dbReference>
<dbReference type="GO" id="GO:0005524">
    <property type="term" value="F:ATP binding"/>
    <property type="evidence" value="ECO:0007669"/>
    <property type="project" value="UniProtKB-KW"/>
</dbReference>
<evidence type="ECO:0000256" key="2">
    <source>
        <dbReference type="ARBA" id="ARBA00022679"/>
    </source>
</evidence>
<dbReference type="InterPro" id="IPR000719">
    <property type="entry name" value="Prot_kinase_dom"/>
</dbReference>
<evidence type="ECO:0000256" key="3">
    <source>
        <dbReference type="ARBA" id="ARBA00022741"/>
    </source>
</evidence>
<dbReference type="InterPro" id="IPR050117">
    <property type="entry name" value="MAPK"/>
</dbReference>
<reference evidence="8 9" key="1">
    <citation type="submission" date="2013-11" db="EMBL/GenBank/DDBJ databases">
        <title>The Genome Sequence of Phytophthora parasitica P1976.</title>
        <authorList>
            <consortium name="The Broad Institute Genomics Platform"/>
            <person name="Russ C."/>
            <person name="Tyler B."/>
            <person name="Panabieres F."/>
            <person name="Shan W."/>
            <person name="Tripathy S."/>
            <person name="Grunwald N."/>
            <person name="Machado M."/>
            <person name="Johnson C.S."/>
            <person name="Walker B."/>
            <person name="Young S."/>
            <person name="Zeng Q."/>
            <person name="Gargeya S."/>
            <person name="Fitzgerald M."/>
            <person name="Haas B."/>
            <person name="Abouelleil A."/>
            <person name="Allen A.W."/>
            <person name="Alvarado L."/>
            <person name="Arachchi H.M."/>
            <person name="Berlin A.M."/>
            <person name="Chapman S.B."/>
            <person name="Gainer-Dewar J."/>
            <person name="Goldberg J."/>
            <person name="Griggs A."/>
            <person name="Gujja S."/>
            <person name="Hansen M."/>
            <person name="Howarth C."/>
            <person name="Imamovic A."/>
            <person name="Ireland A."/>
            <person name="Larimer J."/>
            <person name="McCowan C."/>
            <person name="Murphy C."/>
            <person name="Pearson M."/>
            <person name="Poon T.W."/>
            <person name="Priest M."/>
            <person name="Roberts A."/>
            <person name="Saif S."/>
            <person name="Shea T."/>
            <person name="Sisk P."/>
            <person name="Sykes S."/>
            <person name="Wortman J."/>
            <person name="Nusbaum C."/>
            <person name="Birren B."/>
        </authorList>
    </citation>
    <scope>NUCLEOTIDE SEQUENCE [LARGE SCALE GENOMIC DNA]</scope>
    <source>
        <strain evidence="8 9">P1976</strain>
    </source>
</reference>
<accession>A0A081AM79</accession>
<dbReference type="InterPro" id="IPR008271">
    <property type="entry name" value="Ser/Thr_kinase_AS"/>
</dbReference>
<dbReference type="SUPFAM" id="SSF56112">
    <property type="entry name" value="Protein kinase-like (PK-like)"/>
    <property type="match status" value="1"/>
</dbReference>
<dbReference type="AlphaFoldDB" id="A0A081AM79"/>
<gene>
    <name evidence="8" type="ORF">F444_05409</name>
</gene>
<evidence type="ECO:0000256" key="5">
    <source>
        <dbReference type="ARBA" id="ARBA00022840"/>
    </source>
</evidence>
<dbReference type="Gene3D" id="3.30.200.20">
    <property type="entry name" value="Phosphorylase Kinase, domain 1"/>
    <property type="match status" value="1"/>
</dbReference>
<dbReference type="PROSITE" id="PS00108">
    <property type="entry name" value="PROTEIN_KINASE_ST"/>
    <property type="match status" value="1"/>
</dbReference>
<feature type="region of interest" description="Disordered" evidence="6">
    <location>
        <begin position="300"/>
        <end position="340"/>
    </location>
</feature>
<protein>
    <submittedName>
        <fullName evidence="8">CMGC/CDKL protein kinase</fullName>
    </submittedName>
</protein>
<keyword evidence="2" id="KW-0808">Transferase</keyword>
<dbReference type="InterPro" id="IPR011009">
    <property type="entry name" value="Kinase-like_dom_sf"/>
</dbReference>
<dbReference type="EMBL" id="ANJA01001050">
    <property type="protein sequence ID" value="ETO79990.1"/>
    <property type="molecule type" value="Genomic_DNA"/>
</dbReference>
<feature type="region of interest" description="Disordered" evidence="6">
    <location>
        <begin position="429"/>
        <end position="464"/>
    </location>
</feature>
<feature type="domain" description="Protein kinase" evidence="7">
    <location>
        <begin position="1"/>
        <end position="291"/>
    </location>
</feature>
<dbReference type="OrthoDB" id="548217at2759"/>
<keyword evidence="5" id="KW-0067">ATP-binding</keyword>
<evidence type="ECO:0000313" key="8">
    <source>
        <dbReference type="EMBL" id="ETO79990.1"/>
    </source>
</evidence>
<comment type="caution">
    <text evidence="8">The sequence shown here is derived from an EMBL/GenBank/DDBJ whole genome shotgun (WGS) entry which is preliminary data.</text>
</comment>
<proteinExistence type="predicted"/>
<feature type="compositionally biased region" description="Acidic residues" evidence="6">
    <location>
        <begin position="445"/>
        <end position="458"/>
    </location>
</feature>
<keyword evidence="3" id="KW-0547">Nucleotide-binding</keyword>
<evidence type="ECO:0000313" key="9">
    <source>
        <dbReference type="Proteomes" id="UP000028582"/>
    </source>
</evidence>
<dbReference type="FunFam" id="1.10.510.10:FF:000624">
    <property type="entry name" value="Mitogen-activated protein kinase"/>
    <property type="match status" value="1"/>
</dbReference>
<dbReference type="SMART" id="SM00220">
    <property type="entry name" value="S_TKc"/>
    <property type="match status" value="1"/>
</dbReference>
<organism evidence="8 9">
    <name type="scientific">Phytophthora nicotianae P1976</name>
    <dbReference type="NCBI Taxonomy" id="1317066"/>
    <lineage>
        <taxon>Eukaryota</taxon>
        <taxon>Sar</taxon>
        <taxon>Stramenopiles</taxon>
        <taxon>Oomycota</taxon>
        <taxon>Peronosporomycetes</taxon>
        <taxon>Peronosporales</taxon>
        <taxon>Peronosporaceae</taxon>
        <taxon>Phytophthora</taxon>
    </lineage>
</organism>
<dbReference type="GO" id="GO:0004674">
    <property type="term" value="F:protein serine/threonine kinase activity"/>
    <property type="evidence" value="ECO:0007669"/>
    <property type="project" value="UniProtKB-KW"/>
</dbReference>
<evidence type="ECO:0000256" key="1">
    <source>
        <dbReference type="ARBA" id="ARBA00022527"/>
    </source>
</evidence>
<keyword evidence="1" id="KW-0723">Serine/threonine-protein kinase</keyword>
<dbReference type="PROSITE" id="PS50011">
    <property type="entry name" value="PROTEIN_KINASE_DOM"/>
    <property type="match status" value="1"/>
</dbReference>
<evidence type="ECO:0000256" key="6">
    <source>
        <dbReference type="SAM" id="MobiDB-lite"/>
    </source>
</evidence>
<feature type="region of interest" description="Disordered" evidence="6">
    <location>
        <begin position="356"/>
        <end position="385"/>
    </location>
</feature>
<name>A0A081AM79_PHYNI</name>
<evidence type="ECO:0000256" key="4">
    <source>
        <dbReference type="ARBA" id="ARBA00022777"/>
    </source>
</evidence>
<dbReference type="Proteomes" id="UP000028582">
    <property type="component" value="Unassembled WGS sequence"/>
</dbReference>
<keyword evidence="4 8" id="KW-0418">Kinase</keyword>